<keyword evidence="3" id="KW-1185">Reference proteome</keyword>
<protein>
    <submittedName>
        <fullName evidence="2">Uncharacterized protein</fullName>
    </submittedName>
</protein>
<proteinExistence type="predicted"/>
<evidence type="ECO:0000256" key="1">
    <source>
        <dbReference type="SAM" id="MobiDB-lite"/>
    </source>
</evidence>
<dbReference type="Proteomes" id="UP000292052">
    <property type="component" value="Unassembled WGS sequence"/>
</dbReference>
<feature type="region of interest" description="Disordered" evidence="1">
    <location>
        <begin position="77"/>
        <end position="100"/>
    </location>
</feature>
<feature type="compositionally biased region" description="Polar residues" evidence="1">
    <location>
        <begin position="86"/>
        <end position="100"/>
    </location>
</feature>
<dbReference type="AlphaFoldDB" id="A0A482VUJ3"/>
<name>A0A482VUJ3_ASBVE</name>
<gene>
    <name evidence="2" type="ORF">BDFB_013910</name>
</gene>
<comment type="caution">
    <text evidence="2">The sequence shown here is derived from an EMBL/GenBank/DDBJ whole genome shotgun (WGS) entry which is preliminary data.</text>
</comment>
<reference evidence="2 3" key="1">
    <citation type="submission" date="2017-03" db="EMBL/GenBank/DDBJ databases">
        <title>Genome of the blue death feigning beetle - Asbolus verrucosus.</title>
        <authorList>
            <person name="Rider S.D."/>
        </authorList>
    </citation>
    <scope>NUCLEOTIDE SEQUENCE [LARGE SCALE GENOMIC DNA]</scope>
    <source>
        <strain evidence="2">Butters</strain>
        <tissue evidence="2">Head and leg muscle</tissue>
    </source>
</reference>
<dbReference type="EMBL" id="QDEB01060986">
    <property type="protein sequence ID" value="RZC36535.1"/>
    <property type="molecule type" value="Genomic_DNA"/>
</dbReference>
<dbReference type="OrthoDB" id="6346805at2759"/>
<accession>A0A482VUJ3</accession>
<organism evidence="2 3">
    <name type="scientific">Asbolus verrucosus</name>
    <name type="common">Desert ironclad beetle</name>
    <dbReference type="NCBI Taxonomy" id="1661398"/>
    <lineage>
        <taxon>Eukaryota</taxon>
        <taxon>Metazoa</taxon>
        <taxon>Ecdysozoa</taxon>
        <taxon>Arthropoda</taxon>
        <taxon>Hexapoda</taxon>
        <taxon>Insecta</taxon>
        <taxon>Pterygota</taxon>
        <taxon>Neoptera</taxon>
        <taxon>Endopterygota</taxon>
        <taxon>Coleoptera</taxon>
        <taxon>Polyphaga</taxon>
        <taxon>Cucujiformia</taxon>
        <taxon>Tenebrionidae</taxon>
        <taxon>Pimeliinae</taxon>
        <taxon>Asbolus</taxon>
    </lineage>
</organism>
<evidence type="ECO:0000313" key="3">
    <source>
        <dbReference type="Proteomes" id="UP000292052"/>
    </source>
</evidence>
<sequence>QMDYLLKGLPVGNRTIENSEFPGFPDIDLSKGNTTSITKVIDGHKVVINETEYKHEGDFGGSFFKVRIIDVQPDSSELTTEKNAEEITTNSKDTESVENSFENEIPKTREIEVSNNIETFGEPDASLPHQKISDRSINWDNIETFDDVEDNSVEFMFPVRDLSRDTYVNDLMADAGAPINPDAEVFSDVEYNFPYATGRRQPFERMMYPR</sequence>
<evidence type="ECO:0000313" key="2">
    <source>
        <dbReference type="EMBL" id="RZC36535.1"/>
    </source>
</evidence>
<feature type="non-terminal residue" evidence="2">
    <location>
        <position position="1"/>
    </location>
</feature>